<keyword evidence="5" id="KW-0378">Hydrolase</keyword>
<comment type="similarity">
    <text evidence="1">Belongs to the GTR/RAG GTP-binding protein family.</text>
</comment>
<dbReference type="InterPro" id="IPR027417">
    <property type="entry name" value="P-loop_NTPase"/>
</dbReference>
<dbReference type="Gene3D" id="3.40.50.300">
    <property type="entry name" value="P-loop containing nucleotide triphosphate hydrolases"/>
    <property type="match status" value="1"/>
</dbReference>
<proteinExistence type="inferred from homology"/>
<dbReference type="GO" id="GO:0010507">
    <property type="term" value="P:negative regulation of autophagy"/>
    <property type="evidence" value="ECO:0007669"/>
    <property type="project" value="TreeGrafter"/>
</dbReference>
<keyword evidence="4" id="KW-0812">Transmembrane</keyword>
<dbReference type="GO" id="GO:0003924">
    <property type="term" value="F:GTPase activity"/>
    <property type="evidence" value="ECO:0007669"/>
    <property type="project" value="TreeGrafter"/>
</dbReference>
<accession>G0QME6</accession>
<sequence>MNLLFFFNIQNQIQLIFYSYIYKKNGYLFYRIKQVKQIKIKILLKNYNFFQNRSGKTSIIKTLTTKCQPNQSAQQYEQTLKIEKSEMKIASNQINIYDFYGGFNIKQAIEQELEILKNCKSIVYVIDGQQEQFDDAIIYFDNFFQIQDQINKNCNYHYFIHKIDNDGFVRQDQKQCKQNIYQFNQIKLLQKLCKLLKLSQINYHDQSLSEAFSKVIHKIIPQFTYITQLLTNLTSKSKMEKAFLFDQVNKLYIATDSGPFDQNTYQLCYEMIDVYLDISCIYDPKENNTIESSEGCLQIKLSDSNVLLMKSFKDHLALICIIKQENYQRPYIIDYNIDIFYKGNFFGFIQLLYISNFFLLGLVEMFEYTNKNK</sequence>
<dbReference type="OrthoDB" id="26136at2759"/>
<keyword evidence="2" id="KW-0547">Nucleotide-binding</keyword>
<protein>
    <submittedName>
        <fullName evidence="5">Ras-related GTP binding C, putative</fullName>
        <ecNumber evidence="5">2.7.1.69</ecNumber>
        <ecNumber evidence="5">3.1.21.4</ecNumber>
    </submittedName>
</protein>
<evidence type="ECO:0000256" key="2">
    <source>
        <dbReference type="ARBA" id="ARBA00022741"/>
    </source>
</evidence>
<dbReference type="PANTHER" id="PTHR11259">
    <property type="entry name" value="RAS-RELATED GTP BINDING RAG/GTR YEAST"/>
    <property type="match status" value="1"/>
</dbReference>
<name>G0QME6_ICHMU</name>
<dbReference type="OMA" id="NCRTFQE"/>
<organism evidence="5 6">
    <name type="scientific">Ichthyophthirius multifiliis</name>
    <name type="common">White spot disease agent</name>
    <name type="synonym">Ich</name>
    <dbReference type="NCBI Taxonomy" id="5932"/>
    <lineage>
        <taxon>Eukaryota</taxon>
        <taxon>Sar</taxon>
        <taxon>Alveolata</taxon>
        <taxon>Ciliophora</taxon>
        <taxon>Intramacronucleata</taxon>
        <taxon>Oligohymenophorea</taxon>
        <taxon>Hymenostomatida</taxon>
        <taxon>Ophryoglenina</taxon>
        <taxon>Ichthyophthirius</taxon>
    </lineage>
</organism>
<keyword evidence="5" id="KW-0808">Transferase</keyword>
<dbReference type="Gene3D" id="3.30.450.190">
    <property type="match status" value="1"/>
</dbReference>
<dbReference type="GO" id="GO:0016740">
    <property type="term" value="F:transferase activity"/>
    <property type="evidence" value="ECO:0007669"/>
    <property type="project" value="UniProtKB-KW"/>
</dbReference>
<dbReference type="eggNOG" id="KOG3887">
    <property type="taxonomic scope" value="Eukaryota"/>
</dbReference>
<keyword evidence="4" id="KW-0472">Membrane</keyword>
<dbReference type="InParanoid" id="G0QME6"/>
<evidence type="ECO:0000313" key="6">
    <source>
        <dbReference type="Proteomes" id="UP000008983"/>
    </source>
</evidence>
<feature type="transmembrane region" description="Helical" evidence="4">
    <location>
        <begin position="345"/>
        <end position="363"/>
    </location>
</feature>
<dbReference type="EC" id="2.7.1.69" evidence="5"/>
<dbReference type="GO" id="GO:0009036">
    <property type="term" value="F:type II site-specific deoxyribonuclease activity"/>
    <property type="evidence" value="ECO:0007669"/>
    <property type="project" value="UniProtKB-EC"/>
</dbReference>
<dbReference type="EMBL" id="GL983416">
    <property type="protein sequence ID" value="EGR33615.1"/>
    <property type="molecule type" value="Genomic_DNA"/>
</dbReference>
<evidence type="ECO:0000313" key="5">
    <source>
        <dbReference type="EMBL" id="EGR33615.1"/>
    </source>
</evidence>
<dbReference type="PANTHER" id="PTHR11259:SF2">
    <property type="entry name" value="GH16429P"/>
    <property type="match status" value="1"/>
</dbReference>
<dbReference type="AlphaFoldDB" id="G0QME6"/>
<keyword evidence="6" id="KW-1185">Reference proteome</keyword>
<keyword evidence="4" id="KW-1133">Transmembrane helix</keyword>
<evidence type="ECO:0000256" key="3">
    <source>
        <dbReference type="ARBA" id="ARBA00023134"/>
    </source>
</evidence>
<keyword evidence="3" id="KW-0342">GTP-binding</keyword>
<evidence type="ECO:0000256" key="4">
    <source>
        <dbReference type="SAM" id="Phobius"/>
    </source>
</evidence>
<dbReference type="RefSeq" id="XP_004037601.1">
    <property type="nucleotide sequence ID" value="XM_004037553.1"/>
</dbReference>
<dbReference type="Proteomes" id="UP000008983">
    <property type="component" value="Unassembled WGS sequence"/>
</dbReference>
<dbReference type="SUPFAM" id="SSF52540">
    <property type="entry name" value="P-loop containing nucleoside triphosphate hydrolases"/>
    <property type="match status" value="1"/>
</dbReference>
<dbReference type="GO" id="GO:0005764">
    <property type="term" value="C:lysosome"/>
    <property type="evidence" value="ECO:0007669"/>
    <property type="project" value="TreeGrafter"/>
</dbReference>
<dbReference type="GeneID" id="14909797"/>
<gene>
    <name evidence="5" type="ORF">IMG5_047950</name>
</gene>
<dbReference type="GO" id="GO:1990131">
    <property type="term" value="C:Gtr1-Gtr2 GTPase complex"/>
    <property type="evidence" value="ECO:0007669"/>
    <property type="project" value="TreeGrafter"/>
</dbReference>
<dbReference type="GO" id="GO:0005634">
    <property type="term" value="C:nucleus"/>
    <property type="evidence" value="ECO:0007669"/>
    <property type="project" value="TreeGrafter"/>
</dbReference>
<reference evidence="5 6" key="1">
    <citation type="submission" date="2011-07" db="EMBL/GenBank/DDBJ databases">
        <authorList>
            <person name="Coyne R."/>
            <person name="Brami D."/>
            <person name="Johnson J."/>
            <person name="Hostetler J."/>
            <person name="Hannick L."/>
            <person name="Clark T."/>
            <person name="Cassidy-Hanley D."/>
            <person name="Inman J."/>
        </authorList>
    </citation>
    <scope>NUCLEOTIDE SEQUENCE [LARGE SCALE GENOMIC DNA]</scope>
    <source>
        <strain evidence="5 6">G5</strain>
    </source>
</reference>
<dbReference type="STRING" id="857967.G0QME6"/>
<dbReference type="InterPro" id="IPR006762">
    <property type="entry name" value="Gtr1_RagA"/>
</dbReference>
<dbReference type="Pfam" id="PF04670">
    <property type="entry name" value="Gtr1_RagA"/>
    <property type="match status" value="1"/>
</dbReference>
<dbReference type="GO" id="GO:1904263">
    <property type="term" value="P:positive regulation of TORC1 signaling"/>
    <property type="evidence" value="ECO:0007669"/>
    <property type="project" value="TreeGrafter"/>
</dbReference>
<dbReference type="GO" id="GO:0009267">
    <property type="term" value="P:cellular response to starvation"/>
    <property type="evidence" value="ECO:0007669"/>
    <property type="project" value="TreeGrafter"/>
</dbReference>
<dbReference type="GO" id="GO:0005525">
    <property type="term" value="F:GTP binding"/>
    <property type="evidence" value="ECO:0007669"/>
    <property type="project" value="UniProtKB-KW"/>
</dbReference>
<evidence type="ECO:0000256" key="1">
    <source>
        <dbReference type="ARBA" id="ARBA00007756"/>
    </source>
</evidence>
<dbReference type="EC" id="3.1.21.4" evidence="5"/>